<evidence type="ECO:0000313" key="3">
    <source>
        <dbReference type="Proteomes" id="UP000233766"/>
    </source>
</evidence>
<dbReference type="GO" id="GO:0003676">
    <property type="term" value="F:nucleic acid binding"/>
    <property type="evidence" value="ECO:0007669"/>
    <property type="project" value="InterPro"/>
</dbReference>
<reference evidence="2 3" key="1">
    <citation type="submission" date="2017-12" db="EMBL/GenBank/DDBJ databases">
        <title>Sequencing the genomes of 1000 Actinobacteria strains.</title>
        <authorList>
            <person name="Klenk H.-P."/>
        </authorList>
    </citation>
    <scope>NUCLEOTIDE SEQUENCE [LARGE SCALE GENOMIC DNA]</scope>
    <source>
        <strain evidence="2 3">DSM 44489</strain>
    </source>
</reference>
<feature type="domain" description="HNH" evidence="1">
    <location>
        <begin position="223"/>
        <end position="274"/>
    </location>
</feature>
<dbReference type="OrthoDB" id="9802640at2"/>
<name>A0A2N3V4A9_9NOCA</name>
<keyword evidence="2" id="KW-0540">Nuclease</keyword>
<dbReference type="Pfam" id="PF01844">
    <property type="entry name" value="HNH"/>
    <property type="match status" value="1"/>
</dbReference>
<dbReference type="GO" id="GO:0004519">
    <property type="term" value="F:endonuclease activity"/>
    <property type="evidence" value="ECO:0007669"/>
    <property type="project" value="UniProtKB-KW"/>
</dbReference>
<dbReference type="EMBL" id="PJMW01000004">
    <property type="protein sequence ID" value="PKV76458.1"/>
    <property type="molecule type" value="Genomic_DNA"/>
</dbReference>
<dbReference type="InterPro" id="IPR003615">
    <property type="entry name" value="HNH_nuc"/>
</dbReference>
<keyword evidence="2" id="KW-0378">Hydrolase</keyword>
<evidence type="ECO:0000259" key="1">
    <source>
        <dbReference type="Pfam" id="PF01844"/>
    </source>
</evidence>
<dbReference type="AlphaFoldDB" id="A0A2N3V4A9"/>
<gene>
    <name evidence="2" type="ORF">ATK86_7381</name>
</gene>
<dbReference type="GO" id="GO:0008270">
    <property type="term" value="F:zinc ion binding"/>
    <property type="evidence" value="ECO:0007669"/>
    <property type="project" value="InterPro"/>
</dbReference>
<dbReference type="RefSeq" id="WP_101469128.1">
    <property type="nucleotide sequence ID" value="NZ_PJMW01000004.1"/>
</dbReference>
<protein>
    <submittedName>
        <fullName evidence="2">HNH endonuclease</fullName>
    </submittedName>
</protein>
<dbReference type="CDD" id="cd00085">
    <property type="entry name" value="HNHc"/>
    <property type="match status" value="1"/>
</dbReference>
<dbReference type="Proteomes" id="UP000233766">
    <property type="component" value="Unassembled WGS sequence"/>
</dbReference>
<evidence type="ECO:0000313" key="2">
    <source>
        <dbReference type="EMBL" id="PKV76458.1"/>
    </source>
</evidence>
<organism evidence="2 3">
    <name type="scientific">Nocardia fluminea</name>
    <dbReference type="NCBI Taxonomy" id="134984"/>
    <lineage>
        <taxon>Bacteria</taxon>
        <taxon>Bacillati</taxon>
        <taxon>Actinomycetota</taxon>
        <taxon>Actinomycetes</taxon>
        <taxon>Mycobacteriales</taxon>
        <taxon>Nocardiaceae</taxon>
        <taxon>Nocardia</taxon>
    </lineage>
</organism>
<keyword evidence="3" id="KW-1185">Reference proteome</keyword>
<accession>A0A2N3V4A9</accession>
<proteinExistence type="predicted"/>
<dbReference type="Gene3D" id="1.10.30.50">
    <property type="match status" value="1"/>
</dbReference>
<keyword evidence="2" id="KW-0255">Endonuclease</keyword>
<sequence>MKMIDAAGLELDAEYSVEPDDGHLALILASSSGRWRGQRRRNADYGPALELLISRLQQFEAVVVSAVVDSRNTSTLPESERSLIDGPIDLIAVADVRALCGKLRNAQRPIGRKSEFTRHGNSVKRIRLRLRVPGYGSLDCYALSTDLSNAIEVAPETAIAIVDTTIGGEWEADPGLAYQRCIELVELRITSGPCVRQSVTTSKPVRYHAARRAVMIRSGGRCENPNCGEPAPDITDNGLPVLEVDHVEDIAKGGRDHPEQMMIALCPNCHAVKTRGRMRHTMYGILLDEAAQRHKTRSADPWTSA</sequence>
<comment type="caution">
    <text evidence="2">The sequence shown here is derived from an EMBL/GenBank/DDBJ whole genome shotgun (WGS) entry which is preliminary data.</text>
</comment>
<dbReference type="InterPro" id="IPR002711">
    <property type="entry name" value="HNH"/>
</dbReference>